<gene>
    <name evidence="3" type="ORF">R5R35_004095</name>
</gene>
<name>A0AAN9Z4G1_9ORTH</name>
<feature type="signal peptide" evidence="2">
    <location>
        <begin position="1"/>
        <end position="22"/>
    </location>
</feature>
<feature type="compositionally biased region" description="Low complexity" evidence="1">
    <location>
        <begin position="91"/>
        <end position="114"/>
    </location>
</feature>
<dbReference type="EMBL" id="JAZDUA010000209">
    <property type="protein sequence ID" value="KAK7864181.1"/>
    <property type="molecule type" value="Genomic_DNA"/>
</dbReference>
<dbReference type="Gene3D" id="3.15.10.30">
    <property type="entry name" value="Haemolymph juvenile hormone binding protein"/>
    <property type="match status" value="1"/>
</dbReference>
<dbReference type="InterPro" id="IPR038606">
    <property type="entry name" value="To_sf"/>
</dbReference>
<organism evidence="3 4">
    <name type="scientific">Gryllus longicercus</name>
    <dbReference type="NCBI Taxonomy" id="2509291"/>
    <lineage>
        <taxon>Eukaryota</taxon>
        <taxon>Metazoa</taxon>
        <taxon>Ecdysozoa</taxon>
        <taxon>Arthropoda</taxon>
        <taxon>Hexapoda</taxon>
        <taxon>Insecta</taxon>
        <taxon>Pterygota</taxon>
        <taxon>Neoptera</taxon>
        <taxon>Polyneoptera</taxon>
        <taxon>Orthoptera</taxon>
        <taxon>Ensifera</taxon>
        <taxon>Gryllidea</taxon>
        <taxon>Grylloidea</taxon>
        <taxon>Gryllidae</taxon>
        <taxon>Gryllinae</taxon>
        <taxon>Gryllus</taxon>
    </lineage>
</organism>
<accession>A0AAN9Z4G1</accession>
<evidence type="ECO:0000313" key="4">
    <source>
        <dbReference type="Proteomes" id="UP001378592"/>
    </source>
</evidence>
<dbReference type="Pfam" id="PF06585">
    <property type="entry name" value="JHBP"/>
    <property type="match status" value="1"/>
</dbReference>
<dbReference type="SMART" id="SM00700">
    <property type="entry name" value="JHBP"/>
    <property type="match status" value="1"/>
</dbReference>
<evidence type="ECO:0000313" key="3">
    <source>
        <dbReference type="EMBL" id="KAK7864181.1"/>
    </source>
</evidence>
<protein>
    <submittedName>
        <fullName evidence="3">Uncharacterized protein</fullName>
    </submittedName>
</protein>
<keyword evidence="2" id="KW-0732">Signal</keyword>
<dbReference type="Proteomes" id="UP001378592">
    <property type="component" value="Unassembled WGS sequence"/>
</dbReference>
<keyword evidence="4" id="KW-1185">Reference proteome</keyword>
<feature type="chain" id="PRO_5042985088" evidence="2">
    <location>
        <begin position="23"/>
        <end position="363"/>
    </location>
</feature>
<sequence length="363" mass="37796">MTPLRWLALLAAATVAASPSAAAVTADTAASAASATTVASAATAVTAATASTTAPTAAVTAASVATTTAAATAATAASAVAVTATTAATTTTPATAATTVSSATTSTSTSTEEPSPAPPILPPEIKICSVKDPQINDCILRSANKMIPHLARGLAEAGLPSMDPLQVAWLALPEGNALLPSLAFNVSHTQHRGFRGARVRWATLRPETFSLELLLAMPRYSISGLYSVNGSVLGFLALSGEGPFTVTARDALLRLRVDGAPERRAADGAEYLRIRQLGAFIDMADLHFELHQLFGSPSLSNATNRVLNWYSKSLIRNLAPVANHLFSEMYEGLLQKFFDAVPYRRLFRDVQPLDSPGQRGGRA</sequence>
<evidence type="ECO:0000256" key="1">
    <source>
        <dbReference type="SAM" id="MobiDB-lite"/>
    </source>
</evidence>
<reference evidence="3 4" key="1">
    <citation type="submission" date="2024-03" db="EMBL/GenBank/DDBJ databases">
        <title>The genome assembly and annotation of the cricket Gryllus longicercus Weissman &amp; Gray.</title>
        <authorList>
            <person name="Szrajer S."/>
            <person name="Gray D."/>
            <person name="Ylla G."/>
        </authorList>
    </citation>
    <scope>NUCLEOTIDE SEQUENCE [LARGE SCALE GENOMIC DNA]</scope>
    <source>
        <strain evidence="3">DAG 2021-001</strain>
        <tissue evidence="3">Whole body minus gut</tissue>
    </source>
</reference>
<dbReference type="PANTHER" id="PTHR11008:SF32">
    <property type="entry name" value="CIRCADIAN CLOCK-CONTROLLED PROTEIN DAYWAKE-RELATED"/>
    <property type="match status" value="1"/>
</dbReference>
<evidence type="ECO:0000256" key="2">
    <source>
        <dbReference type="SAM" id="SignalP"/>
    </source>
</evidence>
<dbReference type="InterPro" id="IPR010562">
    <property type="entry name" value="Haemolymph_juvenile_hormone-bd"/>
</dbReference>
<dbReference type="PANTHER" id="PTHR11008">
    <property type="entry name" value="PROTEIN TAKEOUT-LIKE PROTEIN"/>
    <property type="match status" value="1"/>
</dbReference>
<proteinExistence type="predicted"/>
<feature type="region of interest" description="Disordered" evidence="1">
    <location>
        <begin position="91"/>
        <end position="123"/>
    </location>
</feature>
<dbReference type="AlphaFoldDB" id="A0AAN9Z4G1"/>
<comment type="caution">
    <text evidence="3">The sequence shown here is derived from an EMBL/GenBank/DDBJ whole genome shotgun (WGS) entry which is preliminary data.</text>
</comment>
<dbReference type="GO" id="GO:0005615">
    <property type="term" value="C:extracellular space"/>
    <property type="evidence" value="ECO:0007669"/>
    <property type="project" value="TreeGrafter"/>
</dbReference>